<evidence type="ECO:0000313" key="3">
    <source>
        <dbReference type="Proteomes" id="UP001596101"/>
    </source>
</evidence>
<feature type="region of interest" description="Disordered" evidence="1">
    <location>
        <begin position="1"/>
        <end position="75"/>
    </location>
</feature>
<accession>A0ABW0MSK0</accession>
<protein>
    <submittedName>
        <fullName evidence="2">Uncharacterized protein</fullName>
    </submittedName>
</protein>
<evidence type="ECO:0000256" key="1">
    <source>
        <dbReference type="SAM" id="MobiDB-lite"/>
    </source>
</evidence>
<dbReference type="EMBL" id="JBHSMR010000014">
    <property type="protein sequence ID" value="MFC5480581.1"/>
    <property type="molecule type" value="Genomic_DNA"/>
</dbReference>
<gene>
    <name evidence="2" type="ORF">ACFPQ5_20455</name>
</gene>
<organism evidence="2 3">
    <name type="scientific">Massilia suwonensis</name>
    <dbReference type="NCBI Taxonomy" id="648895"/>
    <lineage>
        <taxon>Bacteria</taxon>
        <taxon>Pseudomonadati</taxon>
        <taxon>Pseudomonadota</taxon>
        <taxon>Betaproteobacteria</taxon>
        <taxon>Burkholderiales</taxon>
        <taxon>Oxalobacteraceae</taxon>
        <taxon>Telluria group</taxon>
        <taxon>Massilia</taxon>
    </lineage>
</organism>
<keyword evidence="3" id="KW-1185">Reference proteome</keyword>
<comment type="caution">
    <text evidence="2">The sequence shown here is derived from an EMBL/GenBank/DDBJ whole genome shotgun (WGS) entry which is preliminary data.</text>
</comment>
<proteinExistence type="predicted"/>
<evidence type="ECO:0000313" key="2">
    <source>
        <dbReference type="EMBL" id="MFC5480581.1"/>
    </source>
</evidence>
<feature type="compositionally biased region" description="Polar residues" evidence="1">
    <location>
        <begin position="62"/>
        <end position="75"/>
    </location>
</feature>
<name>A0ABW0MSK0_9BURK</name>
<dbReference type="Proteomes" id="UP001596101">
    <property type="component" value="Unassembled WGS sequence"/>
</dbReference>
<reference evidence="3" key="1">
    <citation type="journal article" date="2019" name="Int. J. Syst. Evol. Microbiol.">
        <title>The Global Catalogue of Microorganisms (GCM) 10K type strain sequencing project: providing services to taxonomists for standard genome sequencing and annotation.</title>
        <authorList>
            <consortium name="The Broad Institute Genomics Platform"/>
            <consortium name="The Broad Institute Genome Sequencing Center for Infectious Disease"/>
            <person name="Wu L."/>
            <person name="Ma J."/>
        </authorList>
    </citation>
    <scope>NUCLEOTIDE SEQUENCE [LARGE SCALE GENOMIC DNA]</scope>
    <source>
        <strain evidence="3">CCUG 43111</strain>
    </source>
</reference>
<sequence>MIMADAQPTLMPERIDSDSIQSPGGSTSAPTQSPPAFAGGGAYDTSAATGARLMSPPPALQSAPTLPTSGSSIGSGVSAWQNNKQIDALWTINEDRNSWIGVTGVGWRKLAPGTETSVIALSMLAAHARSVNAPVNYRDESDNLVHEIYVW</sequence>
<feature type="compositionally biased region" description="Polar residues" evidence="1">
    <location>
        <begin position="18"/>
        <end position="31"/>
    </location>
</feature>